<evidence type="ECO:0000256" key="9">
    <source>
        <dbReference type="SAM" id="Phobius"/>
    </source>
</evidence>
<evidence type="ECO:0000256" key="7">
    <source>
        <dbReference type="ARBA" id="ARBA00023136"/>
    </source>
</evidence>
<comment type="subcellular location">
    <subcellularLocation>
        <location evidence="1">Endoplasmic reticulum membrane</location>
        <topology evidence="1">Multi-pass membrane protein</topology>
    </subcellularLocation>
</comment>
<organism evidence="10 11">
    <name type="scientific">Volvox africanus</name>
    <dbReference type="NCBI Taxonomy" id="51714"/>
    <lineage>
        <taxon>Eukaryota</taxon>
        <taxon>Viridiplantae</taxon>
        <taxon>Chlorophyta</taxon>
        <taxon>core chlorophytes</taxon>
        <taxon>Chlorophyceae</taxon>
        <taxon>CS clade</taxon>
        <taxon>Chlamydomonadales</taxon>
        <taxon>Volvocaceae</taxon>
        <taxon>Volvox</taxon>
    </lineage>
</organism>
<comment type="caution">
    <text evidence="10">The sequence shown here is derived from an EMBL/GenBank/DDBJ whole genome shotgun (WGS) entry which is preliminary data.</text>
</comment>
<feature type="non-terminal residue" evidence="10">
    <location>
        <position position="1"/>
    </location>
</feature>
<dbReference type="PANTHER" id="PTHR13202">
    <property type="entry name" value="MICROSOMAL SIGNAL PEPTIDASE 12 KDA SUBUNIT"/>
    <property type="match status" value="1"/>
</dbReference>
<dbReference type="Pfam" id="PF06645">
    <property type="entry name" value="SPC12"/>
    <property type="match status" value="1"/>
</dbReference>
<comment type="function">
    <text evidence="8">Component of the signal peptidase complex (SPC) which catalyzes the cleavage of N-terminal signal sequences from nascent proteins as they are translocated into the lumen of the endoplasmic reticulum. Dispensable for SPC enzymatic activity.</text>
</comment>
<sequence>YNILDTKCTTITQTRYTDFTFIVPWIKHRVDRFCHLIFTFLCPILMDIEGQKRAEHLLFLIIVLAAAISFIWAYGNSDFRAMVYMNGVALLVALLLVIPNWPFFNRHPWQWLPPLDPNTETPKRK</sequence>
<evidence type="ECO:0000256" key="6">
    <source>
        <dbReference type="ARBA" id="ARBA00022989"/>
    </source>
</evidence>
<feature type="transmembrane region" description="Helical" evidence="9">
    <location>
        <begin position="81"/>
        <end position="101"/>
    </location>
</feature>
<protein>
    <recommendedName>
        <fullName evidence="3">Signal peptidase complex subunit 1</fullName>
    </recommendedName>
</protein>
<keyword evidence="11" id="KW-1185">Reference proteome</keyword>
<evidence type="ECO:0000256" key="2">
    <source>
        <dbReference type="ARBA" id="ARBA00005245"/>
    </source>
</evidence>
<comment type="similarity">
    <text evidence="2">Belongs to the SPCS1 family.</text>
</comment>
<evidence type="ECO:0000256" key="1">
    <source>
        <dbReference type="ARBA" id="ARBA00004477"/>
    </source>
</evidence>
<keyword evidence="5" id="KW-0256">Endoplasmic reticulum</keyword>
<evidence type="ECO:0000313" key="10">
    <source>
        <dbReference type="EMBL" id="GLI70170.1"/>
    </source>
</evidence>
<accession>A0ABQ5SJL9</accession>
<dbReference type="PANTHER" id="PTHR13202:SF0">
    <property type="entry name" value="SIGNAL PEPTIDASE COMPLEX SUBUNIT 1"/>
    <property type="match status" value="1"/>
</dbReference>
<gene>
    <name evidence="10" type="ORF">VaNZ11_014795</name>
</gene>
<evidence type="ECO:0000313" key="11">
    <source>
        <dbReference type="Proteomes" id="UP001165090"/>
    </source>
</evidence>
<feature type="transmembrane region" description="Helical" evidence="9">
    <location>
        <begin position="57"/>
        <end position="75"/>
    </location>
</feature>
<evidence type="ECO:0000256" key="3">
    <source>
        <dbReference type="ARBA" id="ARBA00017059"/>
    </source>
</evidence>
<evidence type="ECO:0000256" key="5">
    <source>
        <dbReference type="ARBA" id="ARBA00022824"/>
    </source>
</evidence>
<reference evidence="10 11" key="1">
    <citation type="journal article" date="2023" name="IScience">
        <title>Expanded male sex-determining region conserved during the evolution of homothallism in the green alga Volvox.</title>
        <authorList>
            <person name="Yamamoto K."/>
            <person name="Matsuzaki R."/>
            <person name="Mahakham W."/>
            <person name="Heman W."/>
            <person name="Sekimoto H."/>
            <person name="Kawachi M."/>
            <person name="Minakuchi Y."/>
            <person name="Toyoda A."/>
            <person name="Nozaki H."/>
        </authorList>
    </citation>
    <scope>NUCLEOTIDE SEQUENCE [LARGE SCALE GENOMIC DNA]</scope>
    <source>
        <strain evidence="10 11">NIES-4468</strain>
    </source>
</reference>
<keyword evidence="6 9" id="KW-1133">Transmembrane helix</keyword>
<proteinExistence type="inferred from homology"/>
<evidence type="ECO:0000256" key="8">
    <source>
        <dbReference type="ARBA" id="ARBA00045204"/>
    </source>
</evidence>
<keyword evidence="7 9" id="KW-0472">Membrane</keyword>
<name>A0ABQ5SJL9_9CHLO</name>
<dbReference type="EMBL" id="BSDZ01000089">
    <property type="protein sequence ID" value="GLI70170.1"/>
    <property type="molecule type" value="Genomic_DNA"/>
</dbReference>
<evidence type="ECO:0000256" key="4">
    <source>
        <dbReference type="ARBA" id="ARBA00022692"/>
    </source>
</evidence>
<dbReference type="Proteomes" id="UP001165090">
    <property type="component" value="Unassembled WGS sequence"/>
</dbReference>
<keyword evidence="4 9" id="KW-0812">Transmembrane</keyword>
<dbReference type="InterPro" id="IPR009542">
    <property type="entry name" value="Spc1/SPCS1"/>
</dbReference>